<dbReference type="GeneID" id="115808578"/>
<dbReference type="PANTHER" id="PTHR15361:SF4">
    <property type="entry name" value="RAD51-ASSOCIATED PROTEIN 1"/>
    <property type="match status" value="1"/>
</dbReference>
<evidence type="ECO:0000259" key="2">
    <source>
        <dbReference type="Pfam" id="PF15696"/>
    </source>
</evidence>
<dbReference type="InterPro" id="IPR031419">
    <property type="entry name" value="RAD51_interact"/>
</dbReference>
<dbReference type="GO" id="GO:0003697">
    <property type="term" value="F:single-stranded DNA binding"/>
    <property type="evidence" value="ECO:0007669"/>
    <property type="project" value="TreeGrafter"/>
</dbReference>
<dbReference type="InParanoid" id="A0A6J2V3T6"/>
<sequence>MDRPCRNRKAVNYSDFADDDDEDFAEVKAPPSKKCRVKEHESQKSKKSSTKSSSQESATHLKGCPLKADTPQPAQVSAVLLSNCSVDGSCMGLDKITSEQASPISGSRQRKSRAIEHQEPVLQEEKGKAGGEDHQTQYTPDSDSDEDFSDQEESEDEEFTVKKTEKKKTSRKEQKAPPQTSSKQKKPPKPTKGKGQLKVFLIDSLLPISYFSSLSSPAESRSPAMIRPVPGIEKSPTTPPLSKPALSVSPAAGRLPKWNPPGQIGRSPGSLQSVPVKSPGQGLRLGLSRLARVKPLHPSAVAH</sequence>
<dbReference type="OrthoDB" id="6162659at2759"/>
<evidence type="ECO:0000313" key="3">
    <source>
        <dbReference type="Proteomes" id="UP000504632"/>
    </source>
</evidence>
<proteinExistence type="predicted"/>
<evidence type="ECO:0000256" key="1">
    <source>
        <dbReference type="SAM" id="MobiDB-lite"/>
    </source>
</evidence>
<dbReference type="GO" id="GO:0003690">
    <property type="term" value="F:double-stranded DNA binding"/>
    <property type="evidence" value="ECO:0007669"/>
    <property type="project" value="TreeGrafter"/>
</dbReference>
<feature type="region of interest" description="Disordered" evidence="1">
    <location>
        <begin position="214"/>
        <end position="282"/>
    </location>
</feature>
<feature type="compositionally biased region" description="Basic and acidic residues" evidence="1">
    <location>
        <begin position="113"/>
        <end position="135"/>
    </location>
</feature>
<organism evidence="3 4">
    <name type="scientific">Chanos chanos</name>
    <name type="common">Milkfish</name>
    <name type="synonym">Mugil chanos</name>
    <dbReference type="NCBI Taxonomy" id="29144"/>
    <lineage>
        <taxon>Eukaryota</taxon>
        <taxon>Metazoa</taxon>
        <taxon>Chordata</taxon>
        <taxon>Craniata</taxon>
        <taxon>Vertebrata</taxon>
        <taxon>Euteleostomi</taxon>
        <taxon>Actinopterygii</taxon>
        <taxon>Neopterygii</taxon>
        <taxon>Teleostei</taxon>
        <taxon>Ostariophysi</taxon>
        <taxon>Gonorynchiformes</taxon>
        <taxon>Chanidae</taxon>
        <taxon>Chanos</taxon>
    </lineage>
</organism>
<dbReference type="Proteomes" id="UP000504632">
    <property type="component" value="Chromosome 1"/>
</dbReference>
<dbReference type="Pfam" id="PF15696">
    <property type="entry name" value="RAD51_interact"/>
    <property type="match status" value="1"/>
</dbReference>
<feature type="compositionally biased region" description="Low complexity" evidence="1">
    <location>
        <begin position="214"/>
        <end position="224"/>
    </location>
</feature>
<dbReference type="RefSeq" id="XP_030625896.1">
    <property type="nucleotide sequence ID" value="XM_030770036.1"/>
</dbReference>
<keyword evidence="3" id="KW-1185">Reference proteome</keyword>
<protein>
    <submittedName>
        <fullName evidence="4">RAD51-associated protein 1</fullName>
    </submittedName>
</protein>
<dbReference type="CTD" id="10635"/>
<feature type="domain" description="RAD51 interacting motif" evidence="2">
    <location>
        <begin position="263"/>
        <end position="300"/>
    </location>
</feature>
<dbReference type="GO" id="GO:0000724">
    <property type="term" value="P:double-strand break repair via homologous recombination"/>
    <property type="evidence" value="ECO:0007669"/>
    <property type="project" value="TreeGrafter"/>
</dbReference>
<feature type="compositionally biased region" description="Acidic residues" evidence="1">
    <location>
        <begin position="142"/>
        <end position="158"/>
    </location>
</feature>
<feature type="region of interest" description="Disordered" evidence="1">
    <location>
        <begin position="1"/>
        <end position="70"/>
    </location>
</feature>
<feature type="compositionally biased region" description="Basic residues" evidence="1">
    <location>
        <begin position="183"/>
        <end position="192"/>
    </location>
</feature>
<dbReference type="PANTHER" id="PTHR15361">
    <property type="entry name" value="RAD51/NUKS-INTERACTING PROTEIN"/>
    <property type="match status" value="1"/>
</dbReference>
<accession>A0A6J2V3T6</accession>
<evidence type="ECO:0000313" key="4">
    <source>
        <dbReference type="RefSeq" id="XP_030625896.1"/>
    </source>
</evidence>
<feature type="region of interest" description="Disordered" evidence="1">
    <location>
        <begin position="96"/>
        <end position="196"/>
    </location>
</feature>
<dbReference type="GO" id="GO:0036297">
    <property type="term" value="P:interstrand cross-link repair"/>
    <property type="evidence" value="ECO:0007669"/>
    <property type="project" value="TreeGrafter"/>
</dbReference>
<reference evidence="4" key="1">
    <citation type="submission" date="2025-08" db="UniProtKB">
        <authorList>
            <consortium name="RefSeq"/>
        </authorList>
    </citation>
    <scope>IDENTIFICATION</scope>
</reference>
<feature type="compositionally biased region" description="Polar residues" evidence="1">
    <location>
        <begin position="98"/>
        <end position="107"/>
    </location>
</feature>
<gene>
    <name evidence="4" type="primary">rad51ap1</name>
</gene>
<name>A0A6J2V3T6_CHACN</name>
<dbReference type="InterPro" id="IPR052003">
    <property type="entry name" value="HR_DNA-Binding_Protein"/>
</dbReference>
<dbReference type="AlphaFoldDB" id="A0A6J2V3T6"/>